<accession>A0A1N6RDH5</accession>
<feature type="region of interest" description="Disordered" evidence="1">
    <location>
        <begin position="352"/>
        <end position="377"/>
    </location>
</feature>
<proteinExistence type="predicted"/>
<protein>
    <recommendedName>
        <fullName evidence="5">Adhesin</fullName>
    </recommendedName>
</protein>
<evidence type="ECO:0008006" key="5">
    <source>
        <dbReference type="Google" id="ProtNLM"/>
    </source>
</evidence>
<keyword evidence="2" id="KW-0732">Signal</keyword>
<organism evidence="3 4">
    <name type="scientific">Solilutibacter tolerans</name>
    <dbReference type="NCBI Taxonomy" id="1604334"/>
    <lineage>
        <taxon>Bacteria</taxon>
        <taxon>Pseudomonadati</taxon>
        <taxon>Pseudomonadota</taxon>
        <taxon>Gammaproteobacteria</taxon>
        <taxon>Lysobacterales</taxon>
        <taxon>Lysobacteraceae</taxon>
        <taxon>Solilutibacter</taxon>
    </lineage>
</organism>
<evidence type="ECO:0000256" key="2">
    <source>
        <dbReference type="SAM" id="SignalP"/>
    </source>
</evidence>
<feature type="chain" id="PRO_5013088427" description="Adhesin" evidence="2">
    <location>
        <begin position="27"/>
        <end position="471"/>
    </location>
</feature>
<dbReference type="AlphaFoldDB" id="A0A1N6RDH5"/>
<reference evidence="4" key="1">
    <citation type="submission" date="2017-01" db="EMBL/GenBank/DDBJ databases">
        <authorList>
            <person name="Varghese N."/>
            <person name="Submissions S."/>
        </authorList>
    </citation>
    <scope>NUCLEOTIDE SEQUENCE [LARGE SCALE GENOMIC DNA]</scope>
    <source>
        <strain evidence="4">UM1</strain>
    </source>
</reference>
<evidence type="ECO:0000256" key="1">
    <source>
        <dbReference type="SAM" id="MobiDB-lite"/>
    </source>
</evidence>
<sequence length="471" mass="48295">MKSNLKKTALAVAVAAMAMGMGTAQAEDDGSNVTKTVTINKNINKNYTSNHTDTQNHTENTNYNHNVNVNQSLNQSVNQYVSESYNSQVNEKVNLELDLREQNIQSDIRRERNEHGVSVQMDKSLRLKSDIEITGRPTVSGDIAIDSAAISIIDNRQSSSDNLGLNENVTNDASIADDVASSASGNLGFNVAAGDNNVQDNAAALASTDAAFAFGMADSEIFVNQAGSGNLTLNVGVTNNANIGGNAFESASGNIQVNVTSGNNNLQKNALSASVATTNYATASVSSNQHSAGNVVENNGLAQKYTDTVEVAMGGTVSGYSLAIGEGGYEGSGNAYQSSNFYADSWAGGSHPGGGSTGHVDFDNQSQGAVLNPNRPGVGGLGFDTEESGQLGFVELGYSELEASLTGTVATTNWLIKDATNTASLSGSAFSSASGNIGVNVSSGTGNMQANSLAMAVGRPAAGGGTPPGGE</sequence>
<dbReference type="Proteomes" id="UP000241788">
    <property type="component" value="Unassembled WGS sequence"/>
</dbReference>
<name>A0A1N6RDH5_9GAMM</name>
<dbReference type="RefSeq" id="WP_076585821.1">
    <property type="nucleotide sequence ID" value="NZ_FTLW01000002.1"/>
</dbReference>
<evidence type="ECO:0000313" key="4">
    <source>
        <dbReference type="Proteomes" id="UP000241788"/>
    </source>
</evidence>
<evidence type="ECO:0000313" key="3">
    <source>
        <dbReference type="EMBL" id="SIQ26894.1"/>
    </source>
</evidence>
<dbReference type="STRING" id="1604334.SAMN05421546_0971"/>
<feature type="signal peptide" evidence="2">
    <location>
        <begin position="1"/>
        <end position="26"/>
    </location>
</feature>
<dbReference type="EMBL" id="FTLW01000002">
    <property type="protein sequence ID" value="SIQ26894.1"/>
    <property type="molecule type" value="Genomic_DNA"/>
</dbReference>
<gene>
    <name evidence="3" type="ORF">SAMN05421546_0971</name>
</gene>
<keyword evidence="4" id="KW-1185">Reference proteome</keyword>